<dbReference type="Gene3D" id="3.30.300.160">
    <property type="entry name" value="Type II secretion system, protein E, N-terminal domain"/>
    <property type="match status" value="1"/>
</dbReference>
<dbReference type="Pfam" id="PF05157">
    <property type="entry name" value="MshEN"/>
    <property type="match status" value="1"/>
</dbReference>
<dbReference type="EMBL" id="LAZR01054444">
    <property type="protein sequence ID" value="KKK78549.1"/>
    <property type="molecule type" value="Genomic_DNA"/>
</dbReference>
<comment type="caution">
    <text evidence="2">The sequence shown here is derived from an EMBL/GenBank/DDBJ whole genome shotgun (WGS) entry which is preliminary data.</text>
</comment>
<sequence length="265" mass="29247">MNKIKYRTVTLDELRKYRLSHKVRTPALVDEIVRSFIKNGYAGPPIVLREGTIRDALGSVDSGVHHVAALERVSIMLDAGGFDGDVALRNRVRHLLRSIPVLVPRYPHLCVSSTYKGRDWINRWIRPLICHERATLYATNALTLQVIGNGIPGVLVVCRSIVSGYHAAVMSYAFAERHKILAVAVNANEVVVASAEPDITAWQADLKHVLRKEIRQVVAAPSDIQRYTLEFYSLAKSVSGAEGKGGSDSGLSNLEQMLELGQLKS</sequence>
<gene>
    <name evidence="2" type="ORF">LCGC14_2842470</name>
</gene>
<dbReference type="SUPFAM" id="SSF160246">
    <property type="entry name" value="EspE N-terminal domain-like"/>
    <property type="match status" value="1"/>
</dbReference>
<dbReference type="AlphaFoldDB" id="A0A0F9AJ95"/>
<evidence type="ECO:0000259" key="1">
    <source>
        <dbReference type="Pfam" id="PF05157"/>
    </source>
</evidence>
<dbReference type="InterPro" id="IPR007831">
    <property type="entry name" value="T2SS_GspE_N"/>
</dbReference>
<accession>A0A0F9AJ95</accession>
<organism evidence="2">
    <name type="scientific">marine sediment metagenome</name>
    <dbReference type="NCBI Taxonomy" id="412755"/>
    <lineage>
        <taxon>unclassified sequences</taxon>
        <taxon>metagenomes</taxon>
        <taxon>ecological metagenomes</taxon>
    </lineage>
</organism>
<evidence type="ECO:0000313" key="2">
    <source>
        <dbReference type="EMBL" id="KKK78549.1"/>
    </source>
</evidence>
<dbReference type="InterPro" id="IPR037257">
    <property type="entry name" value="T2SS_E_N_sf"/>
</dbReference>
<feature type="domain" description="Type II secretion system protein GspE N-terminal" evidence="1">
    <location>
        <begin position="170"/>
        <end position="236"/>
    </location>
</feature>
<reference evidence="2" key="1">
    <citation type="journal article" date="2015" name="Nature">
        <title>Complex archaea that bridge the gap between prokaryotes and eukaryotes.</title>
        <authorList>
            <person name="Spang A."/>
            <person name="Saw J.H."/>
            <person name="Jorgensen S.L."/>
            <person name="Zaremba-Niedzwiedzka K."/>
            <person name="Martijn J."/>
            <person name="Lind A.E."/>
            <person name="van Eijk R."/>
            <person name="Schleper C."/>
            <person name="Guy L."/>
            <person name="Ettema T.J."/>
        </authorList>
    </citation>
    <scope>NUCLEOTIDE SEQUENCE</scope>
</reference>
<protein>
    <recommendedName>
        <fullName evidence="1">Type II secretion system protein GspE N-terminal domain-containing protein</fullName>
    </recommendedName>
</protein>
<proteinExistence type="predicted"/>
<name>A0A0F9AJ95_9ZZZZ</name>
<feature type="non-terminal residue" evidence="2">
    <location>
        <position position="265"/>
    </location>
</feature>